<reference evidence="2 4" key="1">
    <citation type="submission" date="2016-10" db="EMBL/GenBank/DDBJ databases">
        <authorList>
            <person name="Varghese N."/>
            <person name="Submissions S."/>
        </authorList>
    </citation>
    <scope>NUCLEOTIDE SEQUENCE [LARGE SCALE GENOMIC DNA]</scope>
    <source>
        <strain evidence="2 4">CGMCC 1.11215</strain>
    </source>
</reference>
<proteinExistence type="predicted"/>
<evidence type="ECO:0000313" key="2">
    <source>
        <dbReference type="EMBL" id="SDM75254.1"/>
    </source>
</evidence>
<evidence type="ECO:0000313" key="4">
    <source>
        <dbReference type="Proteomes" id="UP000199639"/>
    </source>
</evidence>
<dbReference type="PANTHER" id="PTHR43792:SF1">
    <property type="entry name" value="N-ACETYLTRANSFERASE DOMAIN-CONTAINING PROTEIN"/>
    <property type="match status" value="1"/>
</dbReference>
<protein>
    <submittedName>
        <fullName evidence="2 3">N-acetyltransferase</fullName>
    </submittedName>
</protein>
<evidence type="ECO:0000259" key="1">
    <source>
        <dbReference type="PROSITE" id="PS51186"/>
    </source>
</evidence>
<dbReference type="InterPro" id="IPR000182">
    <property type="entry name" value="GNAT_dom"/>
</dbReference>
<dbReference type="EMBL" id="SOFD01000009">
    <property type="protein sequence ID" value="TFB81113.1"/>
    <property type="molecule type" value="Genomic_DNA"/>
</dbReference>
<dbReference type="PANTHER" id="PTHR43792">
    <property type="entry name" value="GNAT FAMILY, PUTATIVE (AFU_ORTHOLOGUE AFUA_3G00765)-RELATED-RELATED"/>
    <property type="match status" value="1"/>
</dbReference>
<dbReference type="Proteomes" id="UP000199639">
    <property type="component" value="Unassembled WGS sequence"/>
</dbReference>
<dbReference type="Proteomes" id="UP000298252">
    <property type="component" value="Unassembled WGS sequence"/>
</dbReference>
<keyword evidence="5" id="KW-1185">Reference proteome</keyword>
<evidence type="ECO:0000313" key="5">
    <source>
        <dbReference type="Proteomes" id="UP000298252"/>
    </source>
</evidence>
<gene>
    <name evidence="3" type="ORF">E3O21_04470</name>
    <name evidence="2" type="ORF">SAMN05216368_102164</name>
</gene>
<evidence type="ECO:0000313" key="3">
    <source>
        <dbReference type="EMBL" id="TFB81113.1"/>
    </source>
</evidence>
<keyword evidence="2" id="KW-0808">Transferase</keyword>
<dbReference type="STRING" id="1424659.SAMN05216368_102164"/>
<reference evidence="3 5" key="2">
    <citation type="submission" date="2019-03" db="EMBL/GenBank/DDBJ databases">
        <title>Genomics of glacier-inhabiting Cryobacterium strains.</title>
        <authorList>
            <person name="Liu Q."/>
            <person name="Xin Y.-H."/>
        </authorList>
    </citation>
    <scope>NUCLEOTIDE SEQUENCE [LARGE SCALE GENOMIC DNA]</scope>
    <source>
        <strain evidence="3 5">Hh8</strain>
    </source>
</reference>
<dbReference type="Gene3D" id="3.40.630.30">
    <property type="match status" value="1"/>
</dbReference>
<sequence length="177" mass="19808">MKELLTDRLALRRFTTDDADFIFDMYSRWDVQRFIGVKPRVMADRSEANERAARYAAFEHPVHGLWAITEKTSGQRFGVLLLKPLPASGAEMPLSPSGEIEIGWHLHPDAWGHGYASEAARAVLAHAFVMGLDRISAVTNKDNVASQAVAQRIGMTHKGTTSDYYNAECELFSVERK</sequence>
<dbReference type="InterPro" id="IPR051531">
    <property type="entry name" value="N-acetyltransferase"/>
</dbReference>
<dbReference type="AlphaFoldDB" id="A0A4R8VDX4"/>
<dbReference type="RefSeq" id="WP_092339105.1">
    <property type="nucleotide sequence ID" value="NZ_FNIB01000002.1"/>
</dbReference>
<feature type="domain" description="N-acetyltransferase" evidence="1">
    <location>
        <begin position="9"/>
        <end position="177"/>
    </location>
</feature>
<dbReference type="Pfam" id="PF13302">
    <property type="entry name" value="Acetyltransf_3"/>
    <property type="match status" value="1"/>
</dbReference>
<dbReference type="SUPFAM" id="SSF55729">
    <property type="entry name" value="Acyl-CoA N-acyltransferases (Nat)"/>
    <property type="match status" value="1"/>
</dbReference>
<dbReference type="GO" id="GO:0016747">
    <property type="term" value="F:acyltransferase activity, transferring groups other than amino-acyl groups"/>
    <property type="evidence" value="ECO:0007669"/>
    <property type="project" value="InterPro"/>
</dbReference>
<accession>A0A4R8VDX4</accession>
<name>A0A4R8VDX4_9MICO</name>
<dbReference type="EMBL" id="FNIB01000002">
    <property type="protein sequence ID" value="SDM75254.1"/>
    <property type="molecule type" value="Genomic_DNA"/>
</dbReference>
<organism evidence="2 4">
    <name type="scientific">Cryobacterium flavum</name>
    <dbReference type="NCBI Taxonomy" id="1424659"/>
    <lineage>
        <taxon>Bacteria</taxon>
        <taxon>Bacillati</taxon>
        <taxon>Actinomycetota</taxon>
        <taxon>Actinomycetes</taxon>
        <taxon>Micrococcales</taxon>
        <taxon>Microbacteriaceae</taxon>
        <taxon>Cryobacterium</taxon>
    </lineage>
</organism>
<dbReference type="InterPro" id="IPR016181">
    <property type="entry name" value="Acyl_CoA_acyltransferase"/>
</dbReference>
<dbReference type="PROSITE" id="PS51186">
    <property type="entry name" value="GNAT"/>
    <property type="match status" value="1"/>
</dbReference>